<keyword evidence="6" id="KW-1185">Reference proteome</keyword>
<dbReference type="KEGG" id="phet:94291854"/>
<dbReference type="PANTHER" id="PTHR24173">
    <property type="entry name" value="ANKYRIN REPEAT CONTAINING"/>
    <property type="match status" value="1"/>
</dbReference>
<feature type="region of interest" description="Disordered" evidence="4">
    <location>
        <begin position="140"/>
        <end position="170"/>
    </location>
</feature>
<dbReference type="PROSITE" id="PS50088">
    <property type="entry name" value="ANK_REPEAT"/>
    <property type="match status" value="3"/>
</dbReference>
<feature type="compositionally biased region" description="Low complexity" evidence="4">
    <location>
        <begin position="728"/>
        <end position="739"/>
    </location>
</feature>
<feature type="region of interest" description="Disordered" evidence="4">
    <location>
        <begin position="1609"/>
        <end position="1642"/>
    </location>
</feature>
<comment type="caution">
    <text evidence="5">The sequence shown here is derived from an EMBL/GenBank/DDBJ whole genome shotgun (WGS) entry which is preliminary data.</text>
</comment>
<dbReference type="Gene3D" id="1.25.40.20">
    <property type="entry name" value="Ankyrin repeat-containing domain"/>
    <property type="match status" value="2"/>
</dbReference>
<feature type="region of interest" description="Disordered" evidence="4">
    <location>
        <begin position="1952"/>
        <end position="1976"/>
    </location>
</feature>
<dbReference type="FunFam" id="1.25.40.20:FF:000669">
    <property type="entry name" value="SPRY domain/Ankyrin repeats (3 copies), putative"/>
    <property type="match status" value="1"/>
</dbReference>
<feature type="region of interest" description="Disordered" evidence="4">
    <location>
        <begin position="1855"/>
        <end position="1879"/>
    </location>
</feature>
<feature type="region of interest" description="Disordered" evidence="4">
    <location>
        <begin position="3781"/>
        <end position="3847"/>
    </location>
</feature>
<feature type="region of interest" description="Disordered" evidence="4">
    <location>
        <begin position="1121"/>
        <end position="1164"/>
    </location>
</feature>
<feature type="region of interest" description="Disordered" evidence="4">
    <location>
        <begin position="3654"/>
        <end position="3682"/>
    </location>
</feature>
<feature type="region of interest" description="Disordered" evidence="4">
    <location>
        <begin position="4749"/>
        <end position="4776"/>
    </location>
</feature>
<proteinExistence type="predicted"/>
<organism evidence="5 6">
    <name type="scientific">Porcisia hertigi</name>
    <dbReference type="NCBI Taxonomy" id="2761500"/>
    <lineage>
        <taxon>Eukaryota</taxon>
        <taxon>Discoba</taxon>
        <taxon>Euglenozoa</taxon>
        <taxon>Kinetoplastea</taxon>
        <taxon>Metakinetoplastina</taxon>
        <taxon>Trypanosomatida</taxon>
        <taxon>Trypanosomatidae</taxon>
        <taxon>Leishmaniinae</taxon>
        <taxon>Porcisia</taxon>
    </lineage>
</organism>
<feature type="region of interest" description="Disordered" evidence="4">
    <location>
        <begin position="4186"/>
        <end position="4212"/>
    </location>
</feature>
<feature type="compositionally biased region" description="Polar residues" evidence="4">
    <location>
        <begin position="4461"/>
        <end position="4473"/>
    </location>
</feature>
<keyword evidence="2 3" id="KW-0040">ANK repeat</keyword>
<feature type="compositionally biased region" description="Basic and acidic residues" evidence="4">
    <location>
        <begin position="3785"/>
        <end position="3803"/>
    </location>
</feature>
<feature type="region of interest" description="Disordered" evidence="4">
    <location>
        <begin position="2510"/>
        <end position="2529"/>
    </location>
</feature>
<dbReference type="RefSeq" id="XP_067757803.1">
    <property type="nucleotide sequence ID" value="XM_067901777.1"/>
</dbReference>
<feature type="region of interest" description="Disordered" evidence="4">
    <location>
        <begin position="4799"/>
        <end position="4857"/>
    </location>
</feature>
<evidence type="ECO:0000256" key="3">
    <source>
        <dbReference type="PROSITE-ProRule" id="PRU00023"/>
    </source>
</evidence>
<dbReference type="PROSITE" id="PS50297">
    <property type="entry name" value="ANK_REP_REGION"/>
    <property type="match status" value="2"/>
</dbReference>
<feature type="repeat" description="ANK" evidence="3">
    <location>
        <begin position="1675"/>
        <end position="1697"/>
    </location>
</feature>
<feature type="compositionally biased region" description="Polar residues" evidence="4">
    <location>
        <begin position="3804"/>
        <end position="3815"/>
    </location>
</feature>
<feature type="region of interest" description="Disordered" evidence="4">
    <location>
        <begin position="3346"/>
        <end position="3372"/>
    </location>
</feature>
<feature type="compositionally biased region" description="Polar residues" evidence="4">
    <location>
        <begin position="2360"/>
        <end position="2370"/>
    </location>
</feature>
<feature type="region of interest" description="Disordered" evidence="4">
    <location>
        <begin position="4543"/>
        <end position="4584"/>
    </location>
</feature>
<dbReference type="InterPro" id="IPR036770">
    <property type="entry name" value="Ankyrin_rpt-contain_sf"/>
</dbReference>
<feature type="region of interest" description="Disordered" evidence="4">
    <location>
        <begin position="2360"/>
        <end position="2379"/>
    </location>
</feature>
<feature type="compositionally biased region" description="Basic and acidic residues" evidence="4">
    <location>
        <begin position="4553"/>
        <end position="4572"/>
    </location>
</feature>
<evidence type="ECO:0000256" key="1">
    <source>
        <dbReference type="ARBA" id="ARBA00022737"/>
    </source>
</evidence>
<feature type="region of interest" description="Disordered" evidence="4">
    <location>
        <begin position="2942"/>
        <end position="2964"/>
    </location>
</feature>
<dbReference type="GeneID" id="94291854"/>
<feature type="compositionally biased region" description="Polar residues" evidence="4">
    <location>
        <begin position="3834"/>
        <end position="3846"/>
    </location>
</feature>
<feature type="compositionally biased region" description="Polar residues" evidence="4">
    <location>
        <begin position="2128"/>
        <end position="2138"/>
    </location>
</feature>
<feature type="region of interest" description="Disordered" evidence="4">
    <location>
        <begin position="3262"/>
        <end position="3300"/>
    </location>
</feature>
<feature type="region of interest" description="Disordered" evidence="4">
    <location>
        <begin position="3573"/>
        <end position="3596"/>
    </location>
</feature>
<feature type="region of interest" description="Disordered" evidence="4">
    <location>
        <begin position="2110"/>
        <end position="2147"/>
    </location>
</feature>
<feature type="region of interest" description="Disordered" evidence="4">
    <location>
        <begin position="963"/>
        <end position="984"/>
    </location>
</feature>
<name>A0A836IJR9_9TRYP</name>
<feature type="compositionally biased region" description="Polar residues" evidence="4">
    <location>
        <begin position="140"/>
        <end position="160"/>
    </location>
</feature>
<keyword evidence="1" id="KW-0677">Repeat</keyword>
<reference evidence="5 6" key="1">
    <citation type="submission" date="2021-02" db="EMBL/GenBank/DDBJ databases">
        <title>Porcisia hertigi Genome sequencing and assembly.</title>
        <authorList>
            <person name="Almutairi H."/>
            <person name="Gatherer D."/>
        </authorList>
    </citation>
    <scope>NUCLEOTIDE SEQUENCE [LARGE SCALE GENOMIC DNA]</scope>
    <source>
        <strain evidence="5 6">C119</strain>
    </source>
</reference>
<protein>
    <submittedName>
        <fullName evidence="5">Uncharacterized protein</fullName>
    </submittedName>
</protein>
<dbReference type="Proteomes" id="UP000674318">
    <property type="component" value="Unassembled WGS sequence"/>
</dbReference>
<feature type="region of interest" description="Disordered" evidence="4">
    <location>
        <begin position="2720"/>
        <end position="2749"/>
    </location>
</feature>
<dbReference type="SUPFAM" id="SSF48403">
    <property type="entry name" value="Ankyrin repeat"/>
    <property type="match status" value="3"/>
</dbReference>
<sequence>MEAQGEKVLIILNRLLATAASSTPINDDPLRWSQARSRKEDAGDADTDDAESTRSGNDVASGPRTMSYVSQPVTAPPPAFLNGALGRLRLFLAARHAMLMYERQQQNMQWGSLLSHIKLSMNASSADASLTLTDTHGSLSNLQASSGVHNSRPQTPQGPATANARPEDTEESVVSVITAPSTFASVLQRRQQQLDAFTAAALCPLRCQMCPAFTTPQLQRVDAWSYAPLQATTAFTTAFDISLDTDKGKHAKRSSLQGVCNEPDGSWCQSPSHSPPILALLMRSDTAIDTTASSSYIFPSVRQVAFVDERDGDDCKSHSSALSANSHHVIKCSLDRQTALRDRSRRLVSPWQSCNITGSLISSLPFRYSLSAPLEDVRRAAQDAKQRRAMRTLYGGSAPSGGNKNILDQCHDGSEFENYSLFSGDGTIDSNLANLYAGPATLPPPTKPSFYYEAQLSLEYLIALYVADNLGTTSPAIGDDALAHGTRGPLSQNVARRLCKNCVVVGLCDSITAAQANGSTRGLTHPYLVAHLGHKHDAGDIAEDMGSDGMIGLLGPKSDRGHIQDEKGAWSAGVSVSVIAHEELTPPRVPSPCADGGAPSPNQVRAPPRDSEVETDVFYLSLWKHQQNSVRALTSMQAQVHHTSQDDPHASESTDPVYLRLELPRRSTRAPAKAETTQDVPNIRVAATSENLMNRSDANAAAPMPAKANLWLPTITRASRDDVARALLKARQKQQQQQQSGTTQRVMVDEGKGSAKSIASGAPSAPGTAPSRTLLPRVLYEVPATLVLGVLFDSSAGTLRLRLNNYTDLEEIVLGTPLGSEAKATNATESTTAPSSSPSPPALPIFLYPAATLSLNDDGWRSWHDHQTREWAELHEQDAQRWELGPSERESARVQVQHGAPLPSASFSKQPESSAVLHFRFDMTELLFAPPPPPPHKTIIATSTDAMQPAMEITHLSQRQPLGGRVRAPTGVGERESNTLSHQPSEPIALLDSTLKFTQMLSVLTDVSLCAGVKQSRDEPQEELQSSRLDFGDHAEVEDEETDDDDADTTTQWSAVPHAAHSSVSLIGSRERRIRAAIRQVHRLLNTPGGGAVLDSTDPPNIFYPPVRIYRHSCHLPPQELYPLLPSPDAASGDEAKESRQRRQQQQRRWRQGNRRIGLEGTGGTPSLASANMFWHDIIPENAPLTPLCAALASRQPNMAYVIATHPLTSFCDPVLGEKKTGSSHIWQQQHHQRRTALYAACALGYAQVVQVLLERIPVEELLSYFGVVIENEARTTLKRSYAKANAVFLRNCRLRLLKTQSLSLSGNAAYTDSNTAEKDANVATGPSAPAAVPYLTNDTQRSLLDLSTMYFSSQPMYTPLHVAFLGVVLDNGDPEHDGVDEGGYAGLDVEKASMLALKARLSRQTACVTVLLNCLYDLLCVAPRSNGTTWKPSQQESAELAGRTQVKRFPTTGRELLVDALDLHSRTGETALLLAVRHNNVPVALRLLSLGVEAACMDRVTRLLSLELACANRCTPIAEALLRPRSSSGGAESTASTSVYAASPVLLNHAGIATALCWCAINNMPAVMQRLLECDGIDVESGFEGSSPLHLAIAFDSEEAALTLLRGTQPRRGGGGTTRILNKQSGEAEKRQTAPPATATATPCASTLGLKTVVPAANTHEKPFMDVNILHGRTHCTPLHLACKRGQLNIIRVLLQSWNAQLNIAASYTNYTPLLTALAHGREEAALRVLEYAKDQLRRGRAVLNLCAIDQQGNTALHLAARHGLALALEYMLVQFSEEEIARLAALHPAFAASSAYKSASCVVPVHAVNKHGKTALLVAVQYDQAETAELLVSMLIDTKDAPEMEDAAVVIESKGDLESSTSPRRGSQGALCSATANTPASMPLPTTPEHSQFGGTLIEGTCIALHQAHKKRLNTVVQLMLSAPPSLFPRTAEFCATVQLFERQQADRRRHTALLSSRPPSCGGGDGGGGGGDPSFVVSRSDKIRATNLNEGQSLHDPSMEQDRGSFVRLLLTCATGPMTSPNDALRVLLRGFALPELYMYLSKVASESAALGVQGSTAMAQSELLIGYLQEHAGTVVAPTRVVMFCRDVLRCLQQWMWSEASAAHERVEASKRRRASRNGKNDTARSQLPLGTQASDEHKQKQRGELNEVPMSWLCLVLLDPGAPAAGGARGKSAQHQLISAVRTMTSSAAFSDTVDVEKQAAGYRNALDAALKRKNLSLDISRMVRLYGRSQGGARAIEEIKSLVQAYVKAKANERARHLGRATTTAPDESLAASTMLNAQTMRYVGEPDASWNGDPHNSPIDVVGNEELFTTPIGFTVLQLAATLGLPEVVDFLVKTYNLSPLYAPAQDLYTRASLSRTSQQTDTSRGEAREEEEEVLVRDVVAHTVCALVKVAAQSTSRDDNGGWFYWTPYWLAVHTGSTQTVKTLLLAGGVVTSAGAKARLFPSEGNVKDGAAAQCGDTTVSTARRPPSTLVDYKEPAWLNPYQRTALQECIVAATRSGNSASASNTTADFLRPATPPSSRAAMPTAPLLPASLAMVNLLLQYGAQPNGLFDSTGSDAWLLALAGSGAADLPVTYKSYAANLKGTRTTGRRPGNVSLRSPLPLPSPSKASASTAAPLTSVGTNVSEATGQRCVDSLLRFGAPLLGCAPESQQRLGTHLDDRPLARARKSTESGNFDEQILKNAPRLLYQWRRLPCMRLAPAATTLARLMRRVQQAAGTHDDTHDDSGSEGDDDSGEKDGSTMGQVGTVFEQAQALWVRYAEEQQLYRRANADVATACDTSQMPLHPTKPQTLMLHAAEAPFTSMLTFTSAERDVSFLPTTARRDTMKAHGNAVEGKRAVGADSAANGRPVTPQSMVSLSAEPLRERLIAALRLCYRVVLLYTCVEYTPLQLLRLVHAFGTTGIPVNVHHPLSGDSVATRLLRKAHARLLAGASARRGGSAKTSNFLPGTHENPRASLIVSDPNDAPRLSMSVLEEPPCIGSPGAELETRALVDTCVALVHLLRVTTDPCLELPSASESKALSMEGAATGHVLCSVLFQPSCDGETPLSLAARIAHTPLISVLLESGAAASRAWDSHSRSRNESWHSPHNALRQDDSEGASEDAVDLYDVAELSRPTHYSLRTNLEDVVLRRLLATRVYYPAHEIGSLRILLTHMPNEAARRSFLRWVYPNIHPIPALQITMDNVDVAAHFLKSSHCMNALWANLLYARFTGRLDTAVSATAKAWNSLLRVVLPGAPAVPIYLIMRAAVQEEASGQSLQVELPPQREQPLVDGTKPSSASKKRPKSLCSPSNQSNWSHVVRCTSVFLQLMSMSVAETIVNKGNSPSQSLSVDAIAPATASMAGARSGQRPRATSATALPEPNKKETSTTLVDSVQHSVEGLAGTLLWDTIELAVRYDDKDVLWHLLQLRLPDVVLKHINNIQQQQQQQALSSSGTAGGTNAPQAATTRAMEAALATILGSYPSFAGVSTTSQATCVLERLQRLLWKEAVQKHRIDLLAVAAGSASTLRFLYTFAHPEVRAQMAPMRYDRVDMNSGMPEDMAHKPDLMAPVGASTGAAGELTVTLQSVEKSSHDGRPRGTSPPGQHACGGGEIVSQLPRLLRLPKGGETDVTAAAQLTKSSLSPGAISITLTEVGESWSTELTPETLKASCERSGDSPSTSVSRLQNGMANQDSHDEENVDVGANAELRFMESCVRNGRRPLAAREERRRRVTAVTWGLGAAACPVKLPATRLSSVTSVPANAVMPEVVAIAPLTPADVQPGRTPAPPQVKRMSALHRATGKDAKGGAKVSFPDDKTANVDSAKNSSMKTTKAEFSLSQRAAAQRRTGKQSPPRTNTLTVSKETEVQSLSVVPPTPSVVVPDPVYFMYLQLDWALHSTLLLRSPRPSGATIDTILFLLDQRVALSVPVLDLFLAGSVAPSGATPQELAISLRYQTREHQDTLLHLLVLHDQCQLAEYYLEYCYLWLVSNGFDPIPESGCPGRFPIDESAGSSMYDSNEDDLDSDEDTCLGNGGGYLGRGRQTRETPSSWNFGTVPREFLRCMLRVNAHGLTAFDYAHSPAMLQLLMWYGCVPPTYRPNPRAFRRVVFFNRGDRKEQRDMREAYTLADDRADRDGADTTARLQSVGGAAMSTMVPRKRELFRFFPVPHLVLASDNFVALMDPTGKELASTVGSVADGLAHAPVAGTANRKSHNTNSDVDEKSSKGGSVRLNLTQHQQQPNSRRLALMVTAEQRQLQATQRRHHQQERAKALLFDQVAAQSKVLVARGGGKDGGAGTQAKCSALSYLTRAVTAQIRKQWEEQRHPLCNMTTLLCNALEAQRLSASRVQTKRQGKSGSGGGGVTNVLPILLTEEVSLLHLGLCSFEDELVRLYGELRTEFAAASRDPCAHHTGNGEEEVNSDGNDAGPGLSTYSRLLLPPSVTGRPAIQPQQQQGGDREEGKWGPCSAMGSALPEIGQPKSTSEWNASRTGGTALPHVSAQDGAMGRAPLSAQHGRQTPHAPETSGGGPAMPPRLSQMDVVFLLEAQQFVVYPLSMPSLDNEGESLTEGGDNPKGDENKNNHIYARDGDGHGAGMNGIGRSSIMNRENSARPRSLLGGGTAAISELPAVIQRCTGAYPAPRTRSSPGNPSRGVCDMPASDVPLLHSLLERRAAEDLSSELIDVSARRYNAALMVSLTPMALAGIGGRSTGTARMSASAKMKNLAGRLKDTRWKQFGSRPVASGAGVSVTSTGAVALLNVPPFIPADSTSQRAASSIGTASDERGQGTLTTALGPAAGSMPIVMAARLEEWVARRWPREGQVDGKSSRQSLRSTTTARTQESSKKTSQGGSESGMNDYNRDNDNDNDDDEVPPSVLDQIAPVGGVATAAQQVLMRALLKSFTAATGAQLSEQMGLIITPNYDVVEAGDTAAALRATETKTPKPPRVQAKRH</sequence>
<feature type="region of interest" description="Disordered" evidence="4">
    <location>
        <begin position="590"/>
        <end position="610"/>
    </location>
</feature>
<feature type="compositionally biased region" description="Basic residues" evidence="4">
    <location>
        <begin position="1142"/>
        <end position="1154"/>
    </location>
</feature>
<evidence type="ECO:0000313" key="6">
    <source>
        <dbReference type="Proteomes" id="UP000674318"/>
    </source>
</evidence>
<feature type="compositionally biased region" description="Acidic residues" evidence="4">
    <location>
        <begin position="1036"/>
        <end position="1048"/>
    </location>
</feature>
<feature type="compositionally biased region" description="Polar residues" evidence="4">
    <location>
        <begin position="4749"/>
        <end position="4760"/>
    </location>
</feature>
<feature type="repeat" description="ANK" evidence="3">
    <location>
        <begin position="3049"/>
        <end position="3074"/>
    </location>
</feature>
<dbReference type="Pfam" id="PF12796">
    <property type="entry name" value="Ank_2"/>
    <property type="match status" value="1"/>
</dbReference>
<feature type="compositionally biased region" description="Low complexity" evidence="4">
    <location>
        <begin position="2603"/>
        <end position="2623"/>
    </location>
</feature>
<dbReference type="OrthoDB" id="20872at2759"/>
<feature type="compositionally biased region" description="Basic and acidic residues" evidence="4">
    <location>
        <begin position="3085"/>
        <end position="3102"/>
    </location>
</feature>
<feature type="compositionally biased region" description="Low complexity" evidence="4">
    <location>
        <begin position="754"/>
        <end position="771"/>
    </location>
</feature>
<dbReference type="EMBL" id="JAFJZO010000019">
    <property type="protein sequence ID" value="KAG5507077.1"/>
    <property type="molecule type" value="Genomic_DNA"/>
</dbReference>
<feature type="region of interest" description="Disordered" evidence="4">
    <location>
        <begin position="26"/>
        <end position="70"/>
    </location>
</feature>
<feature type="compositionally biased region" description="Polar residues" evidence="4">
    <location>
        <begin position="3661"/>
        <end position="3677"/>
    </location>
</feature>
<feature type="region of interest" description="Disordered" evidence="4">
    <location>
        <begin position="2591"/>
        <end position="2623"/>
    </location>
</feature>
<feature type="region of interest" description="Disordered" evidence="4">
    <location>
        <begin position="4386"/>
        <end position="4515"/>
    </location>
</feature>
<feature type="region of interest" description="Disordered" evidence="4">
    <location>
        <begin position="3085"/>
        <end position="3106"/>
    </location>
</feature>
<evidence type="ECO:0000256" key="2">
    <source>
        <dbReference type="ARBA" id="ARBA00023043"/>
    </source>
</evidence>
<feature type="compositionally biased region" description="Gly residues" evidence="4">
    <location>
        <begin position="1964"/>
        <end position="1975"/>
    </location>
</feature>
<dbReference type="PANTHER" id="PTHR24173:SF74">
    <property type="entry name" value="ANKYRIN REPEAT DOMAIN-CONTAINING PROTEIN 16"/>
    <property type="match status" value="1"/>
</dbReference>
<feature type="compositionally biased region" description="Polar residues" evidence="4">
    <location>
        <begin position="4808"/>
        <end position="4835"/>
    </location>
</feature>
<dbReference type="InterPro" id="IPR002110">
    <property type="entry name" value="Ankyrin_rpt"/>
</dbReference>
<gene>
    <name evidence="5" type="ORF">JKF63_05823</name>
</gene>
<feature type="repeat" description="ANK" evidence="3">
    <location>
        <begin position="1468"/>
        <end position="1500"/>
    </location>
</feature>
<evidence type="ECO:0000256" key="4">
    <source>
        <dbReference type="SAM" id="MobiDB-lite"/>
    </source>
</evidence>
<feature type="region of interest" description="Disordered" evidence="4">
    <location>
        <begin position="728"/>
        <end position="771"/>
    </location>
</feature>
<accession>A0A836IJR9</accession>
<feature type="region of interest" description="Disordered" evidence="4">
    <location>
        <begin position="1015"/>
        <end position="1057"/>
    </location>
</feature>
<dbReference type="SMART" id="SM00248">
    <property type="entry name" value="ANK"/>
    <property type="match status" value="12"/>
</dbReference>
<evidence type="ECO:0000313" key="5">
    <source>
        <dbReference type="EMBL" id="KAG5507077.1"/>
    </source>
</evidence>